<name>A0A914RRP0_PAREQ</name>
<keyword evidence="3 5" id="KW-1133">Transmembrane helix</keyword>
<evidence type="ECO:0000256" key="2">
    <source>
        <dbReference type="ARBA" id="ARBA00022692"/>
    </source>
</evidence>
<proteinExistence type="predicted"/>
<protein>
    <submittedName>
        <fullName evidence="7">Uncharacterized protein</fullName>
    </submittedName>
</protein>
<keyword evidence="4 5" id="KW-0472">Membrane</keyword>
<feature type="transmembrane region" description="Helical" evidence="5">
    <location>
        <begin position="108"/>
        <end position="131"/>
    </location>
</feature>
<feature type="transmembrane region" description="Helical" evidence="5">
    <location>
        <begin position="7"/>
        <end position="29"/>
    </location>
</feature>
<evidence type="ECO:0000256" key="1">
    <source>
        <dbReference type="ARBA" id="ARBA00004141"/>
    </source>
</evidence>
<dbReference type="InterPro" id="IPR005178">
    <property type="entry name" value="Ostalpha/TMEM184C"/>
</dbReference>
<reference evidence="7" key="1">
    <citation type="submission" date="2022-11" db="UniProtKB">
        <authorList>
            <consortium name="WormBaseParasite"/>
        </authorList>
    </citation>
    <scope>IDENTIFICATION</scope>
</reference>
<feature type="transmembrane region" description="Helical" evidence="5">
    <location>
        <begin position="138"/>
        <end position="157"/>
    </location>
</feature>
<evidence type="ECO:0000256" key="5">
    <source>
        <dbReference type="SAM" id="Phobius"/>
    </source>
</evidence>
<keyword evidence="2 5" id="KW-0812">Transmembrane</keyword>
<comment type="subcellular location">
    <subcellularLocation>
        <location evidence="1">Membrane</location>
        <topology evidence="1">Multi-pass membrane protein</topology>
    </subcellularLocation>
</comment>
<feature type="transmembrane region" description="Helical" evidence="5">
    <location>
        <begin position="163"/>
        <end position="184"/>
    </location>
</feature>
<accession>A0A914RRP0</accession>
<keyword evidence="6" id="KW-1185">Reference proteome</keyword>
<sequence length="233" mass="26340">MFIPRSAGFMYSVALVYFMLCLFVVVTLMKNMFGSRAALSEYLLSKGQKISFQVPPICCFCHCLPTIEGKERNLRCLEWIVFQSPIVRIVLETTNIIVFLELSSRTHLWFQISNAMGLISMIIAFYACYVIIPLGHKFVFDLAAAVAVFADGVLLPGSSKAQFWMSFMLTWEMALISMLATFFLRPSHNTALFDKYDRLRLNASTESTAVATPSVGNNTSQEHRVLESPFDRI</sequence>
<evidence type="ECO:0000313" key="6">
    <source>
        <dbReference type="Proteomes" id="UP000887564"/>
    </source>
</evidence>
<evidence type="ECO:0000256" key="4">
    <source>
        <dbReference type="ARBA" id="ARBA00023136"/>
    </source>
</evidence>
<dbReference type="WBParaSite" id="PEQ_0000749301-mRNA-1">
    <property type="protein sequence ID" value="PEQ_0000749301-mRNA-1"/>
    <property type="gene ID" value="PEQ_0000749301"/>
</dbReference>
<dbReference type="GO" id="GO:0016020">
    <property type="term" value="C:membrane"/>
    <property type="evidence" value="ECO:0007669"/>
    <property type="project" value="UniProtKB-SubCell"/>
</dbReference>
<evidence type="ECO:0000313" key="7">
    <source>
        <dbReference type="WBParaSite" id="PEQ_0000749301-mRNA-1"/>
    </source>
</evidence>
<dbReference type="PANTHER" id="PTHR23423">
    <property type="entry name" value="ORGANIC SOLUTE TRANSPORTER-RELATED"/>
    <property type="match status" value="1"/>
</dbReference>
<evidence type="ECO:0000256" key="3">
    <source>
        <dbReference type="ARBA" id="ARBA00022989"/>
    </source>
</evidence>
<dbReference type="Proteomes" id="UP000887564">
    <property type="component" value="Unplaced"/>
</dbReference>
<dbReference type="AlphaFoldDB" id="A0A914RRP0"/>
<dbReference type="Pfam" id="PF03619">
    <property type="entry name" value="Solute_trans_a"/>
    <property type="match status" value="1"/>
</dbReference>
<organism evidence="6 7">
    <name type="scientific">Parascaris equorum</name>
    <name type="common">Equine roundworm</name>
    <dbReference type="NCBI Taxonomy" id="6256"/>
    <lineage>
        <taxon>Eukaryota</taxon>
        <taxon>Metazoa</taxon>
        <taxon>Ecdysozoa</taxon>
        <taxon>Nematoda</taxon>
        <taxon>Chromadorea</taxon>
        <taxon>Rhabditida</taxon>
        <taxon>Spirurina</taxon>
        <taxon>Ascaridomorpha</taxon>
        <taxon>Ascaridoidea</taxon>
        <taxon>Ascarididae</taxon>
        <taxon>Parascaris</taxon>
    </lineage>
</organism>